<reference evidence="1 2" key="1">
    <citation type="submission" date="2024-02" db="EMBL/GenBank/DDBJ databases">
        <title>A nitrogen-fixing paenibacillus bacterium.</title>
        <authorList>
            <person name="Zhang W.L."/>
            <person name="Chen S.F."/>
        </authorList>
    </citation>
    <scope>NUCLEOTIDE SEQUENCE [LARGE SCALE GENOMIC DNA]</scope>
    <source>
        <strain evidence="1 2">M1</strain>
    </source>
</reference>
<dbReference type="RefSeq" id="WP_331845847.1">
    <property type="nucleotide sequence ID" value="NZ_JAZHPZ010000003.1"/>
</dbReference>
<dbReference type="Proteomes" id="UP001306950">
    <property type="component" value="Unassembled WGS sequence"/>
</dbReference>
<evidence type="ECO:0000313" key="2">
    <source>
        <dbReference type="Proteomes" id="UP001306950"/>
    </source>
</evidence>
<comment type="caution">
    <text evidence="1">The sequence shown here is derived from an EMBL/GenBank/DDBJ whole genome shotgun (WGS) entry which is preliminary data.</text>
</comment>
<dbReference type="EMBL" id="JAZHPZ010000003">
    <property type="protein sequence ID" value="MEF2965611.1"/>
    <property type="molecule type" value="Genomic_DNA"/>
</dbReference>
<organism evidence="1 2">
    <name type="scientific">Paenibacillus haidiansis</name>
    <dbReference type="NCBI Taxonomy" id="1574488"/>
    <lineage>
        <taxon>Bacteria</taxon>
        <taxon>Bacillati</taxon>
        <taxon>Bacillota</taxon>
        <taxon>Bacilli</taxon>
        <taxon>Bacillales</taxon>
        <taxon>Paenibacillaceae</taxon>
        <taxon>Paenibacillus</taxon>
    </lineage>
</organism>
<keyword evidence="2" id="KW-1185">Reference proteome</keyword>
<protein>
    <submittedName>
        <fullName evidence="1">Uncharacterized protein</fullName>
    </submittedName>
</protein>
<accession>A0ABU7VQY7</accession>
<proteinExistence type="predicted"/>
<evidence type="ECO:0000313" key="1">
    <source>
        <dbReference type="EMBL" id="MEF2965611.1"/>
    </source>
</evidence>
<gene>
    <name evidence="1" type="ORF">V3851_07185</name>
</gene>
<sequence>MFDWRATLERLMNDLGMGWVNCVPHLRKQGALPLNTHKVCHSGKKHFS</sequence>
<name>A0ABU7VQY7_9BACL</name>